<dbReference type="PANTHER" id="PTHR34222:SF77">
    <property type="entry name" value="CCHC-TYPE DOMAIN-CONTAINING PROTEIN"/>
    <property type="match status" value="1"/>
</dbReference>
<evidence type="ECO:0008006" key="4">
    <source>
        <dbReference type="Google" id="ProtNLM"/>
    </source>
</evidence>
<sequence length="339" mass="38968">MGKVQCDLALMDWLYHMLSWIGCTVAVELMSTIINASHAKQVWIEFKELFDRSNLIRIYHLWIEIAILRQGMDHVTTYYSQLKNACHELDIMAPLLHCDCGESWSYLEHLRSQRLLQFLMGLNESYSQIRSSILARTPIVIVNEAYATVTQEESQRTLCVVDDKNEVLTLLAWKSQSYRPSFKKELDTSNGPQRFDLFCECCGYRNHKKDNCYRLVGYPPGFQSKMRDNNNDGAGHFRPNGGIQGDRSNSFGNNQNHTTGYRPQGRGQHNSGRYRPAAKVDSSGIRPQANTSHIAESSSSKGQFLSDQQYDELRQMLGRKAHLNTHQIYQESLFSYLLH</sequence>
<evidence type="ECO:0000313" key="2">
    <source>
        <dbReference type="EMBL" id="KAH0782004.1"/>
    </source>
</evidence>
<evidence type="ECO:0000313" key="3">
    <source>
        <dbReference type="Proteomes" id="UP000826656"/>
    </source>
</evidence>
<name>A0ABQ7WMQ8_SOLTU</name>
<evidence type="ECO:0000256" key="1">
    <source>
        <dbReference type="SAM" id="MobiDB-lite"/>
    </source>
</evidence>
<gene>
    <name evidence="2" type="ORF">KY290_001602</name>
</gene>
<dbReference type="PROSITE" id="PS51257">
    <property type="entry name" value="PROKAR_LIPOPROTEIN"/>
    <property type="match status" value="1"/>
</dbReference>
<feature type="compositionally biased region" description="Polar residues" evidence="1">
    <location>
        <begin position="246"/>
        <end position="271"/>
    </location>
</feature>
<reference evidence="2 3" key="1">
    <citation type="journal article" date="2021" name="bioRxiv">
        <title>Chromosome-scale and haplotype-resolved genome assembly of a tetraploid potato cultivar.</title>
        <authorList>
            <person name="Sun H."/>
            <person name="Jiao W.-B."/>
            <person name="Krause K."/>
            <person name="Campoy J.A."/>
            <person name="Goel M."/>
            <person name="Folz-Donahue K."/>
            <person name="Kukat C."/>
            <person name="Huettel B."/>
            <person name="Schneeberger K."/>
        </authorList>
    </citation>
    <scope>NUCLEOTIDE SEQUENCE [LARGE SCALE GENOMIC DNA]</scope>
    <source>
        <strain evidence="2">SolTubOtavaFocal</strain>
        <tissue evidence="2">Leaves</tissue>
    </source>
</reference>
<protein>
    <recommendedName>
        <fullName evidence="4">Retrotransposon gag domain-containing protein</fullName>
    </recommendedName>
</protein>
<feature type="compositionally biased region" description="Polar residues" evidence="1">
    <location>
        <begin position="288"/>
        <end position="303"/>
    </location>
</feature>
<keyword evidence="3" id="KW-1185">Reference proteome</keyword>
<comment type="caution">
    <text evidence="2">The sequence shown here is derived from an EMBL/GenBank/DDBJ whole genome shotgun (WGS) entry which is preliminary data.</text>
</comment>
<dbReference type="Proteomes" id="UP000826656">
    <property type="component" value="Unassembled WGS sequence"/>
</dbReference>
<dbReference type="EMBL" id="JAIVGD010000001">
    <property type="protein sequence ID" value="KAH0782004.1"/>
    <property type="molecule type" value="Genomic_DNA"/>
</dbReference>
<organism evidence="2 3">
    <name type="scientific">Solanum tuberosum</name>
    <name type="common">Potato</name>
    <dbReference type="NCBI Taxonomy" id="4113"/>
    <lineage>
        <taxon>Eukaryota</taxon>
        <taxon>Viridiplantae</taxon>
        <taxon>Streptophyta</taxon>
        <taxon>Embryophyta</taxon>
        <taxon>Tracheophyta</taxon>
        <taxon>Spermatophyta</taxon>
        <taxon>Magnoliopsida</taxon>
        <taxon>eudicotyledons</taxon>
        <taxon>Gunneridae</taxon>
        <taxon>Pentapetalae</taxon>
        <taxon>asterids</taxon>
        <taxon>lamiids</taxon>
        <taxon>Solanales</taxon>
        <taxon>Solanaceae</taxon>
        <taxon>Solanoideae</taxon>
        <taxon>Solaneae</taxon>
        <taxon>Solanum</taxon>
    </lineage>
</organism>
<feature type="region of interest" description="Disordered" evidence="1">
    <location>
        <begin position="224"/>
        <end position="303"/>
    </location>
</feature>
<dbReference type="PANTHER" id="PTHR34222">
    <property type="entry name" value="GAG_PRE-INTEGRS DOMAIN-CONTAINING PROTEIN"/>
    <property type="match status" value="1"/>
</dbReference>
<accession>A0ABQ7WMQ8</accession>
<proteinExistence type="predicted"/>